<feature type="region of interest" description="Disordered" evidence="1">
    <location>
        <begin position="118"/>
        <end position="174"/>
    </location>
</feature>
<feature type="transmembrane region" description="Helical" evidence="2">
    <location>
        <begin position="71"/>
        <end position="92"/>
    </location>
</feature>
<organism evidence="3 4">
    <name type="scientific">Apiospora marii</name>
    <dbReference type="NCBI Taxonomy" id="335849"/>
    <lineage>
        <taxon>Eukaryota</taxon>
        <taxon>Fungi</taxon>
        <taxon>Dikarya</taxon>
        <taxon>Ascomycota</taxon>
        <taxon>Pezizomycotina</taxon>
        <taxon>Sordariomycetes</taxon>
        <taxon>Xylariomycetidae</taxon>
        <taxon>Amphisphaeriales</taxon>
        <taxon>Apiosporaceae</taxon>
        <taxon>Apiospora</taxon>
    </lineage>
</organism>
<keyword evidence="2" id="KW-1133">Transmembrane helix</keyword>
<name>A0ABR1RLN0_9PEZI</name>
<proteinExistence type="predicted"/>
<comment type="caution">
    <text evidence="3">The sequence shown here is derived from an EMBL/GenBank/DDBJ whole genome shotgun (WGS) entry which is preliminary data.</text>
</comment>
<protein>
    <submittedName>
        <fullName evidence="3">Uncharacterized protein</fullName>
    </submittedName>
</protein>
<sequence>MQQGHGLGHSQQRQPDPFFEYRLERRERRRSYIFRHQATLSFLFALAALVQSLGSLVYLASCRCYPVPLAAYLAGNIVYVVLFVVYVAFWLWSRRHAAYAHRDPSPRRWWRLYNASGEPAERPQQPQSMSRGVHREGPGIEDDTESLPVRHPEPADLGRGLSARDLPVPKAKHE</sequence>
<evidence type="ECO:0000256" key="2">
    <source>
        <dbReference type="SAM" id="Phobius"/>
    </source>
</evidence>
<keyword evidence="2" id="KW-0472">Membrane</keyword>
<reference evidence="3 4" key="1">
    <citation type="submission" date="2023-01" db="EMBL/GenBank/DDBJ databases">
        <title>Analysis of 21 Apiospora genomes using comparative genomics revels a genus with tremendous synthesis potential of carbohydrate active enzymes and secondary metabolites.</title>
        <authorList>
            <person name="Sorensen T."/>
        </authorList>
    </citation>
    <scope>NUCLEOTIDE SEQUENCE [LARGE SCALE GENOMIC DNA]</scope>
    <source>
        <strain evidence="3 4">CBS 20057</strain>
    </source>
</reference>
<gene>
    <name evidence="3" type="ORF">PG991_008743</name>
</gene>
<accession>A0ABR1RLN0</accession>
<dbReference type="EMBL" id="JAQQWI010000012">
    <property type="protein sequence ID" value="KAK8015855.1"/>
    <property type="molecule type" value="Genomic_DNA"/>
</dbReference>
<evidence type="ECO:0000313" key="3">
    <source>
        <dbReference type="EMBL" id="KAK8015855.1"/>
    </source>
</evidence>
<feature type="transmembrane region" description="Helical" evidence="2">
    <location>
        <begin position="38"/>
        <end position="59"/>
    </location>
</feature>
<evidence type="ECO:0000313" key="4">
    <source>
        <dbReference type="Proteomes" id="UP001396898"/>
    </source>
</evidence>
<dbReference type="Proteomes" id="UP001396898">
    <property type="component" value="Unassembled WGS sequence"/>
</dbReference>
<evidence type="ECO:0000256" key="1">
    <source>
        <dbReference type="SAM" id="MobiDB-lite"/>
    </source>
</evidence>
<keyword evidence="4" id="KW-1185">Reference proteome</keyword>
<keyword evidence="2" id="KW-0812">Transmembrane</keyword>